<comment type="similarity">
    <text evidence="1">Belongs to the UPF0166 family.</text>
</comment>
<organism evidence="5 6">
    <name type="scientific">Hydrogenispora ethanolica</name>
    <dbReference type="NCBI Taxonomy" id="1082276"/>
    <lineage>
        <taxon>Bacteria</taxon>
        <taxon>Bacillati</taxon>
        <taxon>Bacillota</taxon>
        <taxon>Hydrogenispora</taxon>
    </lineage>
</organism>
<dbReference type="InterPro" id="IPR015867">
    <property type="entry name" value="N-reg_PII/ATP_PRibTrfase_C"/>
</dbReference>
<dbReference type="CDD" id="cd04586">
    <property type="entry name" value="CBS_pair_BON_assoc"/>
    <property type="match status" value="1"/>
</dbReference>
<dbReference type="PANTHER" id="PTHR43080:SF2">
    <property type="entry name" value="CBS DOMAIN-CONTAINING PROTEIN"/>
    <property type="match status" value="1"/>
</dbReference>
<proteinExistence type="inferred from homology"/>
<keyword evidence="2 3" id="KW-0129">CBS domain</keyword>
<dbReference type="PANTHER" id="PTHR43080">
    <property type="entry name" value="CBS DOMAIN-CONTAINING PROTEIN CBSX3, MITOCHONDRIAL"/>
    <property type="match status" value="1"/>
</dbReference>
<accession>A0A4R1QSE5</accession>
<dbReference type="InterPro" id="IPR051257">
    <property type="entry name" value="Diverse_CBS-Domain"/>
</dbReference>
<evidence type="ECO:0000256" key="2">
    <source>
        <dbReference type="ARBA" id="ARBA00023122"/>
    </source>
</evidence>
<protein>
    <submittedName>
        <fullName evidence="5">CBS domain protein</fullName>
    </submittedName>
</protein>
<feature type="domain" description="CBS" evidence="4">
    <location>
        <begin position="209"/>
        <end position="265"/>
    </location>
</feature>
<dbReference type="InterPro" id="IPR003793">
    <property type="entry name" value="UPF0166"/>
</dbReference>
<feature type="domain" description="CBS" evidence="4">
    <location>
        <begin position="287"/>
        <end position="344"/>
    </location>
</feature>
<feature type="domain" description="CBS" evidence="4">
    <location>
        <begin position="126"/>
        <end position="182"/>
    </location>
</feature>
<dbReference type="SUPFAM" id="SSF54913">
    <property type="entry name" value="GlnB-like"/>
    <property type="match status" value="1"/>
</dbReference>
<comment type="caution">
    <text evidence="5">The sequence shown here is derived from an EMBL/GenBank/DDBJ whole genome shotgun (WGS) entry which is preliminary data.</text>
</comment>
<evidence type="ECO:0000259" key="4">
    <source>
        <dbReference type="PROSITE" id="PS51371"/>
    </source>
</evidence>
<dbReference type="SMART" id="SM00116">
    <property type="entry name" value="CBS"/>
    <property type="match status" value="4"/>
</dbReference>
<evidence type="ECO:0000313" key="6">
    <source>
        <dbReference type="Proteomes" id="UP000295008"/>
    </source>
</evidence>
<feature type="domain" description="CBS" evidence="4">
    <location>
        <begin position="376"/>
        <end position="428"/>
    </location>
</feature>
<dbReference type="SUPFAM" id="SSF54631">
    <property type="entry name" value="CBS-domain pair"/>
    <property type="match status" value="2"/>
</dbReference>
<name>A0A4R1QSE5_HYDET</name>
<dbReference type="EMBL" id="SLUN01000048">
    <property type="protein sequence ID" value="TCL56819.1"/>
    <property type="molecule type" value="Genomic_DNA"/>
</dbReference>
<dbReference type="InterPro" id="IPR000644">
    <property type="entry name" value="CBS_dom"/>
</dbReference>
<sequence>MKSMLAKYRLIKVYTSEDVIWQDKPVWQAVIDFLKDRNIAGRCFVSKGMAGYFESGDVADQPVRQFSFNLPLKIEIIVPAEVVKSVVAGVTEMVGDGMVIVEKIKLHAHRSTERLIPQHLKIAELMTTQVDTVEPGTPVDEVIRKMLATAHKSVPVVDAERRVLGIITQENLSGPPHLPLRLGLLARLEPAKIEEYLNHLPLFSAAEVMSTPVVTVNQEQHILDAIKLMLKHRLKRLPVVNSANILVGMVSRIDILRAINQQTARSGVDPAFHLFQGYTGIKVKAIRNREFETVRPETPVYEVAELIYSKHIQRVAVVDADDRLVGLISDYDLLPVLKSLGDQEFEDFFIHHNRFKGAQFQGYLEKMDAKTASEVMTRHLVTVEENRSVEEAIRLMTEKNLKRLPVVDSAGRFQGLISREALLRAITN</sequence>
<dbReference type="InterPro" id="IPR046342">
    <property type="entry name" value="CBS_dom_sf"/>
</dbReference>
<dbReference type="Gene3D" id="3.30.70.120">
    <property type="match status" value="1"/>
</dbReference>
<evidence type="ECO:0000256" key="1">
    <source>
        <dbReference type="ARBA" id="ARBA00010554"/>
    </source>
</evidence>
<dbReference type="Pfam" id="PF02641">
    <property type="entry name" value="DUF190"/>
    <property type="match status" value="1"/>
</dbReference>
<reference evidence="5 6" key="1">
    <citation type="submission" date="2019-03" db="EMBL/GenBank/DDBJ databases">
        <title>Genomic Encyclopedia of Type Strains, Phase IV (KMG-IV): sequencing the most valuable type-strain genomes for metagenomic binning, comparative biology and taxonomic classification.</title>
        <authorList>
            <person name="Goeker M."/>
        </authorList>
    </citation>
    <scope>NUCLEOTIDE SEQUENCE [LARGE SCALE GENOMIC DNA]</scope>
    <source>
        <strain evidence="5 6">LX-B</strain>
    </source>
</reference>
<dbReference type="InterPro" id="IPR011322">
    <property type="entry name" value="N-reg_PII-like_a/b"/>
</dbReference>
<dbReference type="Gene3D" id="3.10.580.10">
    <property type="entry name" value="CBS-domain"/>
    <property type="match status" value="2"/>
</dbReference>
<dbReference type="PROSITE" id="PS51371">
    <property type="entry name" value="CBS"/>
    <property type="match status" value="4"/>
</dbReference>
<dbReference type="AlphaFoldDB" id="A0A4R1QSE5"/>
<keyword evidence="6" id="KW-1185">Reference proteome</keyword>
<evidence type="ECO:0000256" key="3">
    <source>
        <dbReference type="PROSITE-ProRule" id="PRU00703"/>
    </source>
</evidence>
<gene>
    <name evidence="5" type="ORF">EDC14_104832</name>
</gene>
<dbReference type="Proteomes" id="UP000295008">
    <property type="component" value="Unassembled WGS sequence"/>
</dbReference>
<dbReference type="Pfam" id="PF00571">
    <property type="entry name" value="CBS"/>
    <property type="match status" value="4"/>
</dbReference>
<evidence type="ECO:0000313" key="5">
    <source>
        <dbReference type="EMBL" id="TCL56819.1"/>
    </source>
</evidence>